<dbReference type="PANTHER" id="PTHR47911:SF1">
    <property type="entry name" value="OS06G0664400 PROTEIN"/>
    <property type="match status" value="1"/>
</dbReference>
<feature type="compositionally biased region" description="Basic and acidic residues" evidence="1">
    <location>
        <begin position="244"/>
        <end position="259"/>
    </location>
</feature>
<gene>
    <name evidence="2" type="ORF">SAY86_014101</name>
</gene>
<reference evidence="2 3" key="1">
    <citation type="journal article" date="2023" name="Hortic Res">
        <title>Pangenome of water caltrop reveals structural variations and asymmetric subgenome divergence after allopolyploidization.</title>
        <authorList>
            <person name="Zhang X."/>
            <person name="Chen Y."/>
            <person name="Wang L."/>
            <person name="Yuan Y."/>
            <person name="Fang M."/>
            <person name="Shi L."/>
            <person name="Lu R."/>
            <person name="Comes H.P."/>
            <person name="Ma Y."/>
            <person name="Chen Y."/>
            <person name="Huang G."/>
            <person name="Zhou Y."/>
            <person name="Zheng Z."/>
            <person name="Qiu Y."/>
        </authorList>
    </citation>
    <scope>NUCLEOTIDE SEQUENCE [LARGE SCALE GENOMIC DNA]</scope>
    <source>
        <strain evidence="2">F231</strain>
    </source>
</reference>
<feature type="compositionally biased region" description="Basic and acidic residues" evidence="1">
    <location>
        <begin position="108"/>
        <end position="122"/>
    </location>
</feature>
<accession>A0AAN7KZZ0</accession>
<evidence type="ECO:0008006" key="4">
    <source>
        <dbReference type="Google" id="ProtNLM"/>
    </source>
</evidence>
<feature type="compositionally biased region" description="Low complexity" evidence="1">
    <location>
        <begin position="76"/>
        <end position="90"/>
    </location>
</feature>
<proteinExistence type="predicted"/>
<feature type="compositionally biased region" description="Gly residues" evidence="1">
    <location>
        <begin position="214"/>
        <end position="224"/>
    </location>
</feature>
<evidence type="ECO:0000313" key="3">
    <source>
        <dbReference type="Proteomes" id="UP001346149"/>
    </source>
</evidence>
<feature type="compositionally biased region" description="Basic and acidic residues" evidence="1">
    <location>
        <begin position="188"/>
        <end position="206"/>
    </location>
</feature>
<evidence type="ECO:0000256" key="1">
    <source>
        <dbReference type="SAM" id="MobiDB-lite"/>
    </source>
</evidence>
<name>A0AAN7KZZ0_TRANT</name>
<dbReference type="PANTHER" id="PTHR47911">
    <property type="entry name" value="HYDROXYPROLINE-RICH GLYCOPROTEIN-LIKE"/>
    <property type="match status" value="1"/>
</dbReference>
<dbReference type="AlphaFoldDB" id="A0AAN7KZZ0"/>
<dbReference type="EMBL" id="JAXQNO010000020">
    <property type="protein sequence ID" value="KAK4772326.1"/>
    <property type="molecule type" value="Genomic_DNA"/>
</dbReference>
<feature type="compositionally biased region" description="Low complexity" evidence="1">
    <location>
        <begin position="48"/>
        <end position="59"/>
    </location>
</feature>
<protein>
    <recommendedName>
        <fullName evidence="4">Hydroxyproline-rich glycoprotein family protein</fullName>
    </recommendedName>
</protein>
<evidence type="ECO:0000313" key="2">
    <source>
        <dbReference type="EMBL" id="KAK4772326.1"/>
    </source>
</evidence>
<feature type="compositionally biased region" description="Gly residues" evidence="1">
    <location>
        <begin position="35"/>
        <end position="47"/>
    </location>
</feature>
<sequence length="458" mass="49974">MRGTIGRRLPYSSFGFSSNASARQMLIPFSTSSSSGGGRGRGRGGPTRFGVNSPAPSESLPDEDPSPPGLGHGRGRPLPSSPTLPSFSSFVASVGRGRGGAPAAPTDSDSKKPVFFKREDVPPKWTPPPPDTGIPEQPSPEVESRSYQIPDGILSALSGAGRGKPLQRAGPEAPAEENRHLRARPRGPHPEAVRRDAVRRPGEKFSGDGPEGSMDGGRLGFGRGRGGRGRGRGLSGRGGRGRASFRDRGQRDSADREAADDLDDDDGLFLGDKADGEKFANRMGAEKMEMLTEIFEEIGSKVLPSPAFERHLDAFHTNCLIEFEPEYLMEEFGTNPDIDEKPPIPLREAIEKMKPFLMVYEGIETQEEWEEVVKATMDHVPLMKEIVDYYSGPDRVTAKQQQQELERVAKTLPESAPASVKRFTDRAVLSLQSNPGWGFDKKCQFMDKLVLEVSQQYK</sequence>
<dbReference type="Proteomes" id="UP001346149">
    <property type="component" value="Unassembled WGS sequence"/>
</dbReference>
<organism evidence="2 3">
    <name type="scientific">Trapa natans</name>
    <name type="common">Water chestnut</name>
    <dbReference type="NCBI Taxonomy" id="22666"/>
    <lineage>
        <taxon>Eukaryota</taxon>
        <taxon>Viridiplantae</taxon>
        <taxon>Streptophyta</taxon>
        <taxon>Embryophyta</taxon>
        <taxon>Tracheophyta</taxon>
        <taxon>Spermatophyta</taxon>
        <taxon>Magnoliopsida</taxon>
        <taxon>eudicotyledons</taxon>
        <taxon>Gunneridae</taxon>
        <taxon>Pentapetalae</taxon>
        <taxon>rosids</taxon>
        <taxon>malvids</taxon>
        <taxon>Myrtales</taxon>
        <taxon>Lythraceae</taxon>
        <taxon>Trapa</taxon>
    </lineage>
</organism>
<keyword evidence="3" id="KW-1185">Reference proteome</keyword>
<feature type="region of interest" description="Disordered" evidence="1">
    <location>
        <begin position="27"/>
        <end position="273"/>
    </location>
</feature>
<comment type="caution">
    <text evidence="2">The sequence shown here is derived from an EMBL/GenBank/DDBJ whole genome shotgun (WGS) entry which is preliminary data.</text>
</comment>